<dbReference type="InterPro" id="IPR050847">
    <property type="entry name" value="SASP_DNA-binding"/>
</dbReference>
<dbReference type="Pfam" id="PF00269">
    <property type="entry name" value="SASP"/>
    <property type="match status" value="1"/>
</dbReference>
<evidence type="ECO:0000256" key="1">
    <source>
        <dbReference type="ARBA" id="ARBA00003863"/>
    </source>
</evidence>
<dbReference type="KEGG" id="dbc:MFMK1_002010"/>
<comment type="function">
    <text evidence="1">SASP are bound to spore DNA. They are double-stranded DNA-binding proteins that cause DNA to change to an a-like conformation. They protect the DNA backbone from chemical and enzymatic cleavage and are thus involved in dormant spore's high resistance to UV light.</text>
</comment>
<evidence type="ECO:0000256" key="2">
    <source>
        <dbReference type="ARBA" id="ARBA00022969"/>
    </source>
</evidence>
<proteinExistence type="predicted"/>
<dbReference type="AlphaFoldDB" id="A0AAU0UPF1"/>
<dbReference type="Proteomes" id="UP001329915">
    <property type="component" value="Chromosome"/>
</dbReference>
<accession>A0AAU0UPF1</accession>
<dbReference type="GO" id="GO:0030435">
    <property type="term" value="P:sporulation resulting in formation of a cellular spore"/>
    <property type="evidence" value="ECO:0007669"/>
    <property type="project" value="UniProtKB-KW"/>
</dbReference>
<name>A0AAU0UPF1_9FIRM</name>
<dbReference type="EMBL" id="CP121694">
    <property type="protein sequence ID" value="WRO22185.1"/>
    <property type="molecule type" value="Genomic_DNA"/>
</dbReference>
<sequence length="77" mass="8352">MAAGQKTNQLVIPQAQQAMEKFKQETAAEIGIQNYSGYLGDVPARLNGAVGGHMVKKMVQAYEQQFANQSGQPNTLQ</sequence>
<evidence type="ECO:0000313" key="4">
    <source>
        <dbReference type="Proteomes" id="UP001329915"/>
    </source>
</evidence>
<protein>
    <submittedName>
        <fullName evidence="3">Alpha/beta-type small acid-soluble spore protein</fullName>
    </submittedName>
</protein>
<dbReference type="InterPro" id="IPR001448">
    <property type="entry name" value="SASP_alpha/beta-type"/>
</dbReference>
<evidence type="ECO:0000313" key="3">
    <source>
        <dbReference type="EMBL" id="WRO22185.1"/>
    </source>
</evidence>
<keyword evidence="2" id="KW-0749">Sporulation</keyword>
<dbReference type="GO" id="GO:0003690">
    <property type="term" value="F:double-stranded DNA binding"/>
    <property type="evidence" value="ECO:0007669"/>
    <property type="project" value="InterPro"/>
</dbReference>
<dbReference type="PANTHER" id="PTHR36107">
    <property type="entry name" value="SMALL, ACID-SOLUBLE SPORE PROTEIN A"/>
    <property type="match status" value="1"/>
</dbReference>
<reference evidence="3 4" key="1">
    <citation type="submission" date="2023-04" db="EMBL/GenBank/DDBJ databases">
        <authorList>
            <person name="Hsu D."/>
        </authorList>
    </citation>
    <scope>NUCLEOTIDE SEQUENCE [LARGE SCALE GENOMIC DNA]</scope>
    <source>
        <strain evidence="3 4">MK1</strain>
    </source>
</reference>
<dbReference type="RefSeq" id="WP_366921606.1">
    <property type="nucleotide sequence ID" value="NZ_CP121694.1"/>
</dbReference>
<dbReference type="InterPro" id="IPR038300">
    <property type="entry name" value="SASP_sf_alpha/beta"/>
</dbReference>
<dbReference type="PANTHER" id="PTHR36107:SF1">
    <property type="entry name" value="SMALL, ACID-SOLUBLE SPORE PROTEIN A"/>
    <property type="match status" value="1"/>
</dbReference>
<gene>
    <name evidence="3" type="ORF">MFMK1_002010</name>
</gene>
<organism evidence="3 4">
    <name type="scientific">Metallumcola ferriviriculae</name>
    <dbReference type="NCBI Taxonomy" id="3039180"/>
    <lineage>
        <taxon>Bacteria</taxon>
        <taxon>Bacillati</taxon>
        <taxon>Bacillota</taxon>
        <taxon>Clostridia</taxon>
        <taxon>Neomoorellales</taxon>
        <taxon>Desulfitibacteraceae</taxon>
        <taxon>Metallumcola</taxon>
    </lineage>
</organism>
<dbReference type="Gene3D" id="6.10.10.80">
    <property type="entry name" value="Small, acid-soluble spore protein, alpha/beta type-like"/>
    <property type="match status" value="1"/>
</dbReference>
<keyword evidence="4" id="KW-1185">Reference proteome</keyword>
<dbReference type="GO" id="GO:0006265">
    <property type="term" value="P:DNA topological change"/>
    <property type="evidence" value="ECO:0007669"/>
    <property type="project" value="InterPro"/>
</dbReference>